<feature type="chain" id="PRO_5005328534" evidence="4">
    <location>
        <begin position="20"/>
        <end position="941"/>
    </location>
</feature>
<proteinExistence type="predicted"/>
<evidence type="ECO:0000259" key="5">
    <source>
        <dbReference type="PROSITE" id="PS50011"/>
    </source>
</evidence>
<dbReference type="InterPro" id="IPR008266">
    <property type="entry name" value="Tyr_kinase_AS"/>
</dbReference>
<feature type="signal peptide" evidence="4">
    <location>
        <begin position="1"/>
        <end position="19"/>
    </location>
</feature>
<dbReference type="PRINTS" id="PR00109">
    <property type="entry name" value="TYRKINASE"/>
</dbReference>
<evidence type="ECO:0000313" key="8">
    <source>
        <dbReference type="WBParaSite" id="TCONS_00016478.p1"/>
    </source>
</evidence>
<dbReference type="InterPro" id="IPR036352">
    <property type="entry name" value="Semap_dom_sf"/>
</dbReference>
<dbReference type="PANTHER" id="PTHR24416:SF611">
    <property type="entry name" value="TYROSINE-PROTEIN KINASE TRANSMEMBRANE RECEPTOR ROR"/>
    <property type="match status" value="1"/>
</dbReference>
<feature type="domain" description="Protein kinase" evidence="5">
    <location>
        <begin position="662"/>
        <end position="938"/>
    </location>
</feature>
<keyword evidence="4" id="KW-0732">Signal</keyword>
<evidence type="ECO:0000256" key="4">
    <source>
        <dbReference type="SAM" id="SignalP"/>
    </source>
</evidence>
<dbReference type="Pfam" id="PF07714">
    <property type="entry name" value="PK_Tyr_Ser-Thr"/>
    <property type="match status" value="1"/>
</dbReference>
<dbReference type="InterPro" id="IPR020635">
    <property type="entry name" value="Tyr_kinase_cat_dom"/>
</dbReference>
<dbReference type="STRING" id="6248.A0A0K0ESG3"/>
<dbReference type="GO" id="GO:0005524">
    <property type="term" value="F:ATP binding"/>
    <property type="evidence" value="ECO:0007669"/>
    <property type="project" value="UniProtKB-UniRule"/>
</dbReference>
<dbReference type="InterPro" id="IPR000719">
    <property type="entry name" value="Prot_kinase_dom"/>
</dbReference>
<dbReference type="PROSITE" id="PS50011">
    <property type="entry name" value="PROTEIN_KINASE_DOM"/>
    <property type="match status" value="1"/>
</dbReference>
<name>A0A0K0ESG3_STRER</name>
<dbReference type="PANTHER" id="PTHR24416">
    <property type="entry name" value="TYROSINE-PROTEIN KINASE RECEPTOR"/>
    <property type="match status" value="1"/>
</dbReference>
<accession>A0A0K0ESG3</accession>
<dbReference type="Proteomes" id="UP000035681">
    <property type="component" value="Unplaced"/>
</dbReference>
<dbReference type="InterPro" id="IPR001245">
    <property type="entry name" value="Ser-Thr/Tyr_kinase_cat_dom"/>
</dbReference>
<dbReference type="GO" id="GO:0007169">
    <property type="term" value="P:cell surface receptor protein tyrosine kinase signaling pathway"/>
    <property type="evidence" value="ECO:0007669"/>
    <property type="project" value="TreeGrafter"/>
</dbReference>
<dbReference type="PROSITE" id="PS00107">
    <property type="entry name" value="PROTEIN_KINASE_ATP"/>
    <property type="match status" value="1"/>
</dbReference>
<evidence type="ECO:0000256" key="1">
    <source>
        <dbReference type="ARBA" id="ARBA00004167"/>
    </source>
</evidence>
<evidence type="ECO:0000256" key="2">
    <source>
        <dbReference type="ARBA" id="ARBA00051243"/>
    </source>
</evidence>
<dbReference type="GO" id="GO:0004714">
    <property type="term" value="F:transmembrane receptor protein tyrosine kinase activity"/>
    <property type="evidence" value="ECO:0007669"/>
    <property type="project" value="UniProtKB-EC"/>
</dbReference>
<dbReference type="WBParaSite" id="SSTP_0001239200.1">
    <property type="protein sequence ID" value="SSTP_0001239200.1"/>
    <property type="gene ID" value="SSTP_0001239200"/>
</dbReference>
<dbReference type="SMART" id="SM00219">
    <property type="entry name" value="TyrKc"/>
    <property type="match status" value="1"/>
</dbReference>
<keyword evidence="3" id="KW-0547">Nucleotide-binding</keyword>
<dbReference type="GO" id="GO:0005886">
    <property type="term" value="C:plasma membrane"/>
    <property type="evidence" value="ECO:0007669"/>
    <property type="project" value="TreeGrafter"/>
</dbReference>
<comment type="subcellular location">
    <subcellularLocation>
        <location evidence="1">Membrane</location>
        <topology evidence="1">Single-pass membrane protein</topology>
    </subcellularLocation>
</comment>
<dbReference type="PROSITE" id="PS00109">
    <property type="entry name" value="PROTEIN_KINASE_TYR"/>
    <property type="match status" value="1"/>
</dbReference>
<evidence type="ECO:0000313" key="7">
    <source>
        <dbReference type="WBParaSite" id="SSTP_0001239200.1"/>
    </source>
</evidence>
<dbReference type="InterPro" id="IPR011009">
    <property type="entry name" value="Kinase-like_dom_sf"/>
</dbReference>
<keyword evidence="6" id="KW-1185">Reference proteome</keyword>
<dbReference type="SUPFAM" id="SSF101912">
    <property type="entry name" value="Sema domain"/>
    <property type="match status" value="1"/>
</dbReference>
<evidence type="ECO:0000256" key="3">
    <source>
        <dbReference type="PROSITE-ProRule" id="PRU10141"/>
    </source>
</evidence>
<reference evidence="7" key="1">
    <citation type="submission" date="2015-08" db="UniProtKB">
        <authorList>
            <consortium name="WormBaseParasite"/>
        </authorList>
    </citation>
    <scope>IDENTIFICATION</scope>
</reference>
<sequence length="941" mass="109719">MKRFIYIFYFLWYINTISTSSIVNQNNLHSNFDDLVAIITYYDKVAILNSKEIKIFNQTLSNDSSLSELISQIDITIGPYEKKISDFKFLNNDFISFCVGCKKCIICSIHKKKNCSVILIKKSKCTSISLSWDGNKESNIFLRRTNSGINFKGNLNHILSYSPDKLFIDYSNDYSLPEIGYSNDFDLSINQEVIYSFSYKNYTYFLGHHNRRKDLEKIYDHKQYEEFFEGNISIAKLIRVCNKDNSKDIITRMDITLTCNDFDINNSFITTGAFLIEEDEKLLVSFKSIDNNKNQLCSYNLNDVNNRFNEYWDICQVNDIDTTTMCDEISLTSYKKGYEVCSILSRSGSRHSDVICTKFGQQSEKISNCDAGNDEYSKVILGRHGWLDCFYPFEGTFEASFNSSLISTKLNYSKRSKMLFFSDNNGNGQLVHLVDKKTLKLVRKKTSIFKVKYPFALSFNTDDFYNLDEDKEMNIELFNCSNLYKTCNDIHIAEMGELKCKWCALENGKQMSINIEKEKCGDNLTKGWVFDKEDKCPFKISNIKCDSNTITIMDNSFTKRTKFSACNVKINCNIINTTTTCFIPQDLKHCPFKIEEVINNNKTFYQYIYECSISDNINKQRAKNSYTLSEMQLDKNGYVSPTIPRHLFGDMPIEYIIQPNEYKIDKEIGSGNFGLIYCGILKKNYSNIIETVAFKELKKNDSNWSVWEREINALIECKHPNIVEFKGMTYDIKKGYIMVMEYMEKGDLKKYLMNPTNTVTSLNIIHWILNILDAMIYLHDKDFTHRDLACRNILLTEVLEAKLSDFGLSRQLNNNGLYIGDKNYPVQLPLQWTAPECLTGDDEYTFSRFNDIWAFSVVVWEMFTRKYCPYPNTYFDEYKKICLTESLPFGSLEYNNFNDWIKLTNDCRNLIPQHRPTFVKIKEIVTEIANKTLQEEYIIKM</sequence>
<dbReference type="InterPro" id="IPR050122">
    <property type="entry name" value="RTK"/>
</dbReference>
<dbReference type="AlphaFoldDB" id="A0A0K0ESG3"/>
<keyword evidence="3" id="KW-0067">ATP-binding</keyword>
<dbReference type="InterPro" id="IPR017441">
    <property type="entry name" value="Protein_kinase_ATP_BS"/>
</dbReference>
<dbReference type="WBParaSite" id="TCONS_00016478.p1">
    <property type="protein sequence ID" value="TCONS_00016478.p1"/>
    <property type="gene ID" value="XLOC_011079"/>
</dbReference>
<feature type="binding site" evidence="3">
    <location>
        <position position="695"/>
    </location>
    <ligand>
        <name>ATP</name>
        <dbReference type="ChEBI" id="CHEBI:30616"/>
    </ligand>
</feature>
<dbReference type="SUPFAM" id="SSF56112">
    <property type="entry name" value="Protein kinase-like (PK-like)"/>
    <property type="match status" value="1"/>
</dbReference>
<protein>
    <submittedName>
        <fullName evidence="7 8">Non-specific protein-tyrosine kinase</fullName>
    </submittedName>
</protein>
<dbReference type="Gene3D" id="1.10.510.10">
    <property type="entry name" value="Transferase(Phosphotransferase) domain 1"/>
    <property type="match status" value="1"/>
</dbReference>
<organism evidence="7">
    <name type="scientific">Strongyloides stercoralis</name>
    <name type="common">Threadworm</name>
    <dbReference type="NCBI Taxonomy" id="6248"/>
    <lineage>
        <taxon>Eukaryota</taxon>
        <taxon>Metazoa</taxon>
        <taxon>Ecdysozoa</taxon>
        <taxon>Nematoda</taxon>
        <taxon>Chromadorea</taxon>
        <taxon>Rhabditida</taxon>
        <taxon>Tylenchina</taxon>
        <taxon>Panagrolaimomorpha</taxon>
        <taxon>Strongyloidoidea</taxon>
        <taxon>Strongyloididae</taxon>
        <taxon>Strongyloides</taxon>
    </lineage>
</organism>
<comment type="catalytic activity">
    <reaction evidence="2">
        <text>L-tyrosyl-[protein] + ATP = O-phospho-L-tyrosyl-[protein] + ADP + H(+)</text>
        <dbReference type="Rhea" id="RHEA:10596"/>
        <dbReference type="Rhea" id="RHEA-COMP:10136"/>
        <dbReference type="Rhea" id="RHEA-COMP:20101"/>
        <dbReference type="ChEBI" id="CHEBI:15378"/>
        <dbReference type="ChEBI" id="CHEBI:30616"/>
        <dbReference type="ChEBI" id="CHEBI:46858"/>
        <dbReference type="ChEBI" id="CHEBI:61978"/>
        <dbReference type="ChEBI" id="CHEBI:456216"/>
        <dbReference type="EC" id="2.7.10.1"/>
    </reaction>
</comment>
<evidence type="ECO:0000313" key="6">
    <source>
        <dbReference type="Proteomes" id="UP000035681"/>
    </source>
</evidence>
<dbReference type="GO" id="GO:0043235">
    <property type="term" value="C:receptor complex"/>
    <property type="evidence" value="ECO:0007669"/>
    <property type="project" value="TreeGrafter"/>
</dbReference>